<dbReference type="GO" id="GO:0070814">
    <property type="term" value="P:hydrogen sulfide biosynthetic process"/>
    <property type="evidence" value="ECO:0007669"/>
    <property type="project" value="UniProtKB-UniRule"/>
</dbReference>
<dbReference type="RefSeq" id="WP_110815267.1">
    <property type="nucleotide sequence ID" value="NZ_QJTE01000005.1"/>
</dbReference>
<comment type="catalytic activity">
    <reaction evidence="4">
        <text>[thioredoxin]-disulfide + sulfite + AMP + 2 H(+) = adenosine 5'-phosphosulfate + [thioredoxin]-dithiol</text>
        <dbReference type="Rhea" id="RHEA:21976"/>
        <dbReference type="Rhea" id="RHEA-COMP:10698"/>
        <dbReference type="Rhea" id="RHEA-COMP:10700"/>
        <dbReference type="ChEBI" id="CHEBI:15378"/>
        <dbReference type="ChEBI" id="CHEBI:17359"/>
        <dbReference type="ChEBI" id="CHEBI:29950"/>
        <dbReference type="ChEBI" id="CHEBI:50058"/>
        <dbReference type="ChEBI" id="CHEBI:58243"/>
        <dbReference type="ChEBI" id="CHEBI:456215"/>
        <dbReference type="EC" id="1.8.4.10"/>
    </reaction>
</comment>
<accession>A0A318SSQ7</accession>
<dbReference type="InterPro" id="IPR002500">
    <property type="entry name" value="PAPS_reduct_dom"/>
</dbReference>
<comment type="similarity">
    <text evidence="1 4">Belongs to the PAPS reductase family. CysH subfamily.</text>
</comment>
<dbReference type="Proteomes" id="UP000248311">
    <property type="component" value="Unassembled WGS sequence"/>
</dbReference>
<dbReference type="GO" id="GO:0005737">
    <property type="term" value="C:cytoplasm"/>
    <property type="evidence" value="ECO:0007669"/>
    <property type="project" value="UniProtKB-SubCell"/>
</dbReference>
<feature type="domain" description="Phosphoadenosine phosphosulphate reductase" evidence="5">
    <location>
        <begin position="45"/>
        <end position="211"/>
    </location>
</feature>
<dbReference type="GO" id="GO:0004604">
    <property type="term" value="F:phosphoadenylyl-sulfate reductase (thioredoxin) activity"/>
    <property type="evidence" value="ECO:0007669"/>
    <property type="project" value="UniProtKB-UniRule"/>
</dbReference>
<sequence length="243" mass="27168">MTYETNARHELRERAQSLSEAYEGQAATEVLKEAARGLFPGRIGLVSSFGTEAAVLLHMVSRIDPDMPVIFIDTRKHFDETIAYRDDLAARLGLRNLRTAAPAGQALAHEDPDGTLHQRDPDLCCHVRKTIPMRQALSGLDCWITGRKRRQAATRSDLSLFEQQERWIKINPLMDWTPEDIAGYFEREGLPRHPLEEVGYPSVGCAVCTQPVAAGDDPRSGRWADSGKTECGIHFENGRMVRG</sequence>
<comment type="pathway">
    <text evidence="3 4">Sulfur metabolism; hydrogen sulfide biosynthesis; sulfite from sulfate.</text>
</comment>
<keyword evidence="4" id="KW-0411">Iron-sulfur</keyword>
<dbReference type="PANTHER" id="PTHR46509:SF1">
    <property type="entry name" value="PHOSPHOADENOSINE PHOSPHOSULFATE REDUCTASE"/>
    <property type="match status" value="1"/>
</dbReference>
<evidence type="ECO:0000313" key="6">
    <source>
        <dbReference type="EMBL" id="PYE82169.1"/>
    </source>
</evidence>
<feature type="binding site" evidence="4">
    <location>
        <position position="124"/>
    </location>
    <ligand>
        <name>[4Fe-4S] cluster</name>
        <dbReference type="ChEBI" id="CHEBI:49883"/>
    </ligand>
</feature>
<dbReference type="InterPro" id="IPR004511">
    <property type="entry name" value="PAPS/APS_Rdtase"/>
</dbReference>
<dbReference type="NCBIfam" id="NF002537">
    <property type="entry name" value="PRK02090.1"/>
    <property type="match status" value="1"/>
</dbReference>
<dbReference type="AlphaFoldDB" id="A0A318SSQ7"/>
<comment type="caution">
    <text evidence="6">The sequence shown here is derived from an EMBL/GenBank/DDBJ whole genome shotgun (WGS) entry which is preliminary data.</text>
</comment>
<feature type="binding site" evidence="4">
    <location>
        <position position="208"/>
    </location>
    <ligand>
        <name>[4Fe-4S] cluster</name>
        <dbReference type="ChEBI" id="CHEBI:49883"/>
    </ligand>
</feature>
<dbReference type="PANTHER" id="PTHR46509">
    <property type="entry name" value="PHOSPHOADENOSINE PHOSPHOSULFATE REDUCTASE"/>
    <property type="match status" value="1"/>
</dbReference>
<name>A0A318SSQ7_9RHOB</name>
<organism evidence="6 7">
    <name type="scientific">Pseudoroseicyclus aestuarii</name>
    <dbReference type="NCBI Taxonomy" id="1795041"/>
    <lineage>
        <taxon>Bacteria</taxon>
        <taxon>Pseudomonadati</taxon>
        <taxon>Pseudomonadota</taxon>
        <taxon>Alphaproteobacteria</taxon>
        <taxon>Rhodobacterales</taxon>
        <taxon>Paracoccaceae</taxon>
        <taxon>Pseudoroseicyclus</taxon>
    </lineage>
</organism>
<feature type="active site" description="Nucleophile; cysteine thiosulfonate intermediate" evidence="4">
    <location>
        <position position="231"/>
    </location>
</feature>
<evidence type="ECO:0000313" key="7">
    <source>
        <dbReference type="Proteomes" id="UP000248311"/>
    </source>
</evidence>
<keyword evidence="4" id="KW-0408">Iron</keyword>
<keyword evidence="4" id="KW-0963">Cytoplasm</keyword>
<dbReference type="SUPFAM" id="SSF52402">
    <property type="entry name" value="Adenine nucleotide alpha hydrolases-like"/>
    <property type="match status" value="1"/>
</dbReference>
<dbReference type="NCBIfam" id="TIGR00434">
    <property type="entry name" value="cysH"/>
    <property type="match status" value="1"/>
</dbReference>
<dbReference type="EMBL" id="QJTE01000005">
    <property type="protein sequence ID" value="PYE82169.1"/>
    <property type="molecule type" value="Genomic_DNA"/>
</dbReference>
<feature type="binding site" evidence="4">
    <location>
        <position position="125"/>
    </location>
    <ligand>
        <name>[4Fe-4S] cluster</name>
        <dbReference type="ChEBI" id="CHEBI:49883"/>
    </ligand>
</feature>
<keyword evidence="4" id="KW-0479">Metal-binding</keyword>
<proteinExistence type="inferred from homology"/>
<dbReference type="EC" id="1.8.4.10" evidence="4"/>
<evidence type="ECO:0000256" key="1">
    <source>
        <dbReference type="ARBA" id="ARBA00009732"/>
    </source>
</evidence>
<keyword evidence="7" id="KW-1185">Reference proteome</keyword>
<dbReference type="GO" id="GO:0046872">
    <property type="term" value="F:metal ion binding"/>
    <property type="evidence" value="ECO:0007669"/>
    <property type="project" value="UniProtKB-KW"/>
</dbReference>
<comment type="function">
    <text evidence="4">Catalyzes the formation of sulfite from adenosine 5'-phosphosulfate (APS) using thioredoxin as an electron donor.</text>
</comment>
<reference evidence="6 7" key="1">
    <citation type="submission" date="2018-06" db="EMBL/GenBank/DDBJ databases">
        <title>Genomic Encyclopedia of Type Strains, Phase III (KMG-III): the genomes of soil and plant-associated and newly described type strains.</title>
        <authorList>
            <person name="Whitman W."/>
        </authorList>
    </citation>
    <scope>NUCLEOTIDE SEQUENCE [LARGE SCALE GENOMIC DNA]</scope>
    <source>
        <strain evidence="6 7">CECT 9025</strain>
    </source>
</reference>
<dbReference type="HAMAP" id="MF_00063">
    <property type="entry name" value="CysH"/>
    <property type="match status" value="1"/>
</dbReference>
<evidence type="ECO:0000256" key="2">
    <source>
        <dbReference type="ARBA" id="ARBA00023002"/>
    </source>
</evidence>
<dbReference type="GO" id="GO:0051539">
    <property type="term" value="F:4 iron, 4 sulfur cluster binding"/>
    <property type="evidence" value="ECO:0007669"/>
    <property type="project" value="UniProtKB-UniRule"/>
</dbReference>
<gene>
    <name evidence="4" type="primary">cysH</name>
    <name evidence="6" type="ORF">DFP88_1059</name>
</gene>
<feature type="binding site" evidence="4">
    <location>
        <position position="205"/>
    </location>
    <ligand>
        <name>[4Fe-4S] cluster</name>
        <dbReference type="ChEBI" id="CHEBI:49883"/>
    </ligand>
</feature>
<dbReference type="OrthoDB" id="9794018at2"/>
<evidence type="ECO:0000259" key="5">
    <source>
        <dbReference type="Pfam" id="PF01507"/>
    </source>
</evidence>
<evidence type="ECO:0000256" key="3">
    <source>
        <dbReference type="ARBA" id="ARBA00024327"/>
    </source>
</evidence>
<protein>
    <recommendedName>
        <fullName evidence="4">Adenosine 5'-phosphosulfate reductase</fullName>
        <shortName evidence="4">APS reductase</shortName>
        <ecNumber evidence="4">1.8.4.10</ecNumber>
    </recommendedName>
    <alternativeName>
        <fullName evidence="4">5'-adenylylsulfate reductase</fullName>
    </alternativeName>
    <alternativeName>
        <fullName evidence="4">Thioredoxin-dependent 5'-adenylylsulfate reductase</fullName>
    </alternativeName>
</protein>
<keyword evidence="2 4" id="KW-0560">Oxidoreductase</keyword>
<dbReference type="InterPro" id="IPR014729">
    <property type="entry name" value="Rossmann-like_a/b/a_fold"/>
</dbReference>
<dbReference type="GO" id="GO:0043866">
    <property type="term" value="F:adenylyl-sulfate reductase (thioredoxin) activity"/>
    <property type="evidence" value="ECO:0007669"/>
    <property type="project" value="UniProtKB-EC"/>
</dbReference>
<dbReference type="PIRSF" id="PIRSF000857">
    <property type="entry name" value="PAPS_reductase"/>
    <property type="match status" value="1"/>
</dbReference>
<dbReference type="GO" id="GO:0019379">
    <property type="term" value="P:sulfate assimilation, phosphoadenylyl sulfate reduction by phosphoadenylyl-sulfate reductase (thioredoxin)"/>
    <property type="evidence" value="ECO:0007669"/>
    <property type="project" value="UniProtKB-UniRule"/>
</dbReference>
<comment type="cofactor">
    <cofactor evidence="4">
        <name>[4Fe-4S] cluster</name>
        <dbReference type="ChEBI" id="CHEBI:49883"/>
    </cofactor>
    <text evidence="4">Binds 1 [4Fe-4S] cluster per subunit.</text>
</comment>
<dbReference type="Gene3D" id="3.40.50.620">
    <property type="entry name" value="HUPs"/>
    <property type="match status" value="1"/>
</dbReference>
<comment type="subcellular location">
    <subcellularLocation>
        <location evidence="4">Cytoplasm</location>
    </subcellularLocation>
</comment>
<evidence type="ECO:0000256" key="4">
    <source>
        <dbReference type="HAMAP-Rule" id="MF_00063"/>
    </source>
</evidence>
<dbReference type="Pfam" id="PF01507">
    <property type="entry name" value="PAPS_reduct"/>
    <property type="match status" value="1"/>
</dbReference>